<evidence type="ECO:0000313" key="3">
    <source>
        <dbReference type="EMBL" id="KAI7837554.1"/>
    </source>
</evidence>
<feature type="region of interest" description="Disordered" evidence="2">
    <location>
        <begin position="312"/>
        <end position="334"/>
    </location>
</feature>
<evidence type="ECO:0000256" key="1">
    <source>
        <dbReference type="SAM" id="Coils"/>
    </source>
</evidence>
<dbReference type="Proteomes" id="UP001205105">
    <property type="component" value="Unassembled WGS sequence"/>
</dbReference>
<evidence type="ECO:0000256" key="2">
    <source>
        <dbReference type="SAM" id="MobiDB-lite"/>
    </source>
</evidence>
<evidence type="ECO:0000313" key="4">
    <source>
        <dbReference type="Proteomes" id="UP001205105"/>
    </source>
</evidence>
<proteinExistence type="predicted"/>
<name>A0AAD5DNG6_9CHLO</name>
<organism evidence="3 4">
    <name type="scientific">Chlorella ohadii</name>
    <dbReference type="NCBI Taxonomy" id="2649997"/>
    <lineage>
        <taxon>Eukaryota</taxon>
        <taxon>Viridiplantae</taxon>
        <taxon>Chlorophyta</taxon>
        <taxon>core chlorophytes</taxon>
        <taxon>Trebouxiophyceae</taxon>
        <taxon>Chlorellales</taxon>
        <taxon>Chlorellaceae</taxon>
        <taxon>Chlorella clade</taxon>
        <taxon>Chlorella</taxon>
    </lineage>
</organism>
<comment type="caution">
    <text evidence="3">The sequence shown here is derived from an EMBL/GenBank/DDBJ whole genome shotgun (WGS) entry which is preliminary data.</text>
</comment>
<dbReference type="AlphaFoldDB" id="A0AAD5DNG6"/>
<dbReference type="EMBL" id="JADXDR010000148">
    <property type="protein sequence ID" value="KAI7837554.1"/>
    <property type="molecule type" value="Genomic_DNA"/>
</dbReference>
<protein>
    <submittedName>
        <fullName evidence="3">Uncharacterized protein</fullName>
    </submittedName>
</protein>
<feature type="coiled-coil region" evidence="1">
    <location>
        <begin position="395"/>
        <end position="422"/>
    </location>
</feature>
<feature type="compositionally biased region" description="Gly residues" evidence="2">
    <location>
        <begin position="205"/>
        <end position="227"/>
    </location>
</feature>
<feature type="region of interest" description="Disordered" evidence="2">
    <location>
        <begin position="607"/>
        <end position="633"/>
    </location>
</feature>
<sequence length="633" mass="66260">MGHHATQEAAARIHDRAVIALHGRKGAAASGLLNFGVEQYPGEQQRYGPDLNAFLLNLCALGERRMRGGKKERPPRVRKGASAEQMHRMLEERMAKAAAAPPAAYRMQEGLSVLRRVDPLHTDQQANCGVCPACRQPWRTDLGGCQRKATAKAAGHSEKAVLEMLACDKMLCLAALEKSGAVRLQKQEQAEQLKAQREAAAASEDGGGQEEGAAGEGAGVAAGGQPGLTGLFSGEQRLGQQQQQQASGRAAGPLGAAGVDEKEEELEWLEEPPRRAPQQQARLQRQLRALRNAAAAPLDQQQAWQEAQLAAALEQEEQQQGTAAGAGSGPAAAAGAAGAAGVGQVQPAERALVDPASGFTRAAPPRNVFPQPRAGELLQLAGLCREGGMQAPLVAEAAVQALTAAEQQQAQQEQLADLLLRRAQRGRSSSRGGSPNLEAQLADAAEVEAAAAEAAAAASESGASDADAAAGSEAGDDMGQAHLCPLCGGKSHRLVGLKACPVLKMALAVPKAPPDCRGCAHLEEPGCELCLSSKQTQDKSRQALERPFVRRAPWLEDVLPATREFMQAMQVAASAAVVDFDLPGAAWRCTPRALLAAGLLAEEAAKRELAARFPPPPPPPPPQQQQEQPLPDG</sequence>
<keyword evidence="1" id="KW-0175">Coiled coil</keyword>
<gene>
    <name evidence="3" type="ORF">COHA_008569</name>
</gene>
<accession>A0AAD5DNG6</accession>
<feature type="compositionally biased region" description="Acidic residues" evidence="2">
    <location>
        <begin position="261"/>
        <end position="270"/>
    </location>
</feature>
<feature type="region of interest" description="Disordered" evidence="2">
    <location>
        <begin position="195"/>
        <end position="283"/>
    </location>
</feature>
<reference evidence="3" key="1">
    <citation type="submission" date="2020-11" db="EMBL/GenBank/DDBJ databases">
        <title>Chlorella ohadii genome sequencing and assembly.</title>
        <authorList>
            <person name="Murik O."/>
            <person name="Treves H."/>
            <person name="Kedem I."/>
            <person name="Shotland Y."/>
            <person name="Kaplan A."/>
        </authorList>
    </citation>
    <scope>NUCLEOTIDE SEQUENCE</scope>
    <source>
        <strain evidence="3">1</strain>
    </source>
</reference>
<feature type="compositionally biased region" description="Low complexity" evidence="2">
    <location>
        <begin position="624"/>
        <end position="633"/>
    </location>
</feature>
<feature type="compositionally biased region" description="Pro residues" evidence="2">
    <location>
        <begin position="613"/>
        <end position="623"/>
    </location>
</feature>
<keyword evidence="4" id="KW-1185">Reference proteome</keyword>